<protein>
    <submittedName>
        <fullName evidence="1">Uncharacterized protein</fullName>
    </submittedName>
</protein>
<reference evidence="1 2" key="1">
    <citation type="submission" date="2013-03" db="EMBL/GenBank/DDBJ databases">
        <authorList>
            <person name="Fiebig A."/>
            <person name="Goeker M."/>
            <person name="Klenk H.-P.P."/>
        </authorList>
    </citation>
    <scope>NUCLEOTIDE SEQUENCE [LARGE SCALE GENOMIC DNA]</scope>
    <source>
        <strain evidence="1 2">DSM 17492</strain>
    </source>
</reference>
<dbReference type="PATRIC" id="fig|1122180.6.peg.1851"/>
<evidence type="ECO:0000313" key="2">
    <source>
        <dbReference type="Proteomes" id="UP000025047"/>
    </source>
</evidence>
<gene>
    <name evidence="1" type="ORF">Lokhon_01867</name>
</gene>
<sequence>MDIKLTYDETGNHIRFEQAVEKLGDRKKAHDAFRRGINHTGDKAWTKVRRSLAKQMGLSLRDLDRHGKLRRYRANYGQSKSEPDQSGLEYRITSTGRAIPLKYFKAKQFKGGVKASPWGNRRLYPGLFINAGTYKSGKFVGGGHVFRNSGAFSQRSGRENLPKMGYGPAARQEMVKDQSRQAFADVALELGPRIEHEVLRLTDGVVG</sequence>
<dbReference type="OrthoDB" id="7840472at2"/>
<organism evidence="1 2">
    <name type="scientific">Limimaricola hongkongensis DSM 17492</name>
    <dbReference type="NCBI Taxonomy" id="1122180"/>
    <lineage>
        <taxon>Bacteria</taxon>
        <taxon>Pseudomonadati</taxon>
        <taxon>Pseudomonadota</taxon>
        <taxon>Alphaproteobacteria</taxon>
        <taxon>Rhodobacterales</taxon>
        <taxon>Paracoccaceae</taxon>
        <taxon>Limimaricola</taxon>
    </lineage>
</organism>
<proteinExistence type="predicted"/>
<dbReference type="STRING" id="1122180.Lokhon_01867"/>
<accession>A0A017HBA5</accession>
<keyword evidence="2" id="KW-1185">Reference proteome</keyword>
<dbReference type="eggNOG" id="ENOG5032VGB">
    <property type="taxonomic scope" value="Bacteria"/>
</dbReference>
<evidence type="ECO:0000313" key="1">
    <source>
        <dbReference type="EMBL" id="EYD71797.1"/>
    </source>
</evidence>
<dbReference type="RefSeq" id="WP_017928650.1">
    <property type="nucleotide sequence ID" value="NZ_KB822998.1"/>
</dbReference>
<name>A0A017HBA5_9RHOB</name>
<dbReference type="Proteomes" id="UP000025047">
    <property type="component" value="Unassembled WGS sequence"/>
</dbReference>
<comment type="caution">
    <text evidence="1">The sequence shown here is derived from an EMBL/GenBank/DDBJ whole genome shotgun (WGS) entry which is preliminary data.</text>
</comment>
<dbReference type="EMBL" id="APGJ01000006">
    <property type="protein sequence ID" value="EYD71797.1"/>
    <property type="molecule type" value="Genomic_DNA"/>
</dbReference>
<dbReference type="HOGENOM" id="CLU_122827_0_0_5"/>
<dbReference type="AlphaFoldDB" id="A0A017HBA5"/>